<keyword evidence="2" id="KW-1185">Reference proteome</keyword>
<reference evidence="1" key="1">
    <citation type="journal article" date="2014" name="Int. J. Syst. Evol. Microbiol.">
        <title>Complete genome sequence of Corynebacterium casei LMG S-19264T (=DSM 44701T), isolated from a smear-ripened cheese.</title>
        <authorList>
            <consortium name="US DOE Joint Genome Institute (JGI-PGF)"/>
            <person name="Walter F."/>
            <person name="Albersmeier A."/>
            <person name="Kalinowski J."/>
            <person name="Ruckert C."/>
        </authorList>
    </citation>
    <scope>NUCLEOTIDE SEQUENCE</scope>
    <source>
        <strain evidence="1">CGMCC 4.5737</strain>
    </source>
</reference>
<accession>A0A8J3FSJ8</accession>
<dbReference type="AlphaFoldDB" id="A0A8J3FSJ8"/>
<dbReference type="Proteomes" id="UP000637578">
    <property type="component" value="Unassembled WGS sequence"/>
</dbReference>
<gene>
    <name evidence="1" type="ORF">GCM10012275_07790</name>
</gene>
<name>A0A8J3FSJ8_9PSEU</name>
<evidence type="ECO:0000313" key="1">
    <source>
        <dbReference type="EMBL" id="GGM39308.1"/>
    </source>
</evidence>
<reference evidence="1" key="2">
    <citation type="submission" date="2020-09" db="EMBL/GenBank/DDBJ databases">
        <authorList>
            <person name="Sun Q."/>
            <person name="Zhou Y."/>
        </authorList>
    </citation>
    <scope>NUCLEOTIDE SEQUENCE</scope>
    <source>
        <strain evidence="1">CGMCC 4.5737</strain>
    </source>
</reference>
<evidence type="ECO:0000313" key="2">
    <source>
        <dbReference type="Proteomes" id="UP000637578"/>
    </source>
</evidence>
<organism evidence="1 2">
    <name type="scientific">Longimycelium tulufanense</name>
    <dbReference type="NCBI Taxonomy" id="907463"/>
    <lineage>
        <taxon>Bacteria</taxon>
        <taxon>Bacillati</taxon>
        <taxon>Actinomycetota</taxon>
        <taxon>Actinomycetes</taxon>
        <taxon>Pseudonocardiales</taxon>
        <taxon>Pseudonocardiaceae</taxon>
        <taxon>Longimycelium</taxon>
    </lineage>
</organism>
<proteinExistence type="predicted"/>
<dbReference type="RefSeq" id="WP_189053892.1">
    <property type="nucleotide sequence ID" value="NZ_BMMK01000002.1"/>
</dbReference>
<dbReference type="EMBL" id="BMMK01000002">
    <property type="protein sequence ID" value="GGM39308.1"/>
    <property type="molecule type" value="Genomic_DNA"/>
</dbReference>
<protein>
    <submittedName>
        <fullName evidence="1">Uncharacterized protein</fullName>
    </submittedName>
</protein>
<comment type="caution">
    <text evidence="1">The sequence shown here is derived from an EMBL/GenBank/DDBJ whole genome shotgun (WGS) entry which is preliminary data.</text>
</comment>
<sequence length="114" mass="12801">MPNGRAVKARGRNWETAVVMIWRRIGFPRAKRNGAVFGSKDRGDVGEIPVTCQAKAVTRVQMWQHLDEALEQARHNGTGVAACVVYKRHHAAPEDAAWVLPGRFAEELLRSYYS</sequence>